<proteinExistence type="predicted"/>
<name>A0A317DS34_9PROT</name>
<dbReference type="Proteomes" id="UP000245461">
    <property type="component" value="Unassembled WGS sequence"/>
</dbReference>
<gene>
    <name evidence="1" type="ORF">DKG74_21265</name>
</gene>
<evidence type="ECO:0000313" key="1">
    <source>
        <dbReference type="EMBL" id="PWR17487.1"/>
    </source>
</evidence>
<dbReference type="AlphaFoldDB" id="A0A317DS34"/>
<comment type="caution">
    <text evidence="1">The sequence shown here is derived from an EMBL/GenBank/DDBJ whole genome shotgun (WGS) entry which is preliminary data.</text>
</comment>
<dbReference type="EMBL" id="QGLE01000030">
    <property type="protein sequence ID" value="PWR17487.1"/>
    <property type="molecule type" value="Genomic_DNA"/>
</dbReference>
<keyword evidence="2" id="KW-1185">Reference proteome</keyword>
<organism evidence="1 2">
    <name type="scientific">Zavarzinia aquatilis</name>
    <dbReference type="NCBI Taxonomy" id="2211142"/>
    <lineage>
        <taxon>Bacteria</taxon>
        <taxon>Pseudomonadati</taxon>
        <taxon>Pseudomonadota</taxon>
        <taxon>Alphaproteobacteria</taxon>
        <taxon>Rhodospirillales</taxon>
        <taxon>Zavarziniaceae</taxon>
        <taxon>Zavarzinia</taxon>
    </lineage>
</organism>
<sequence length="423" mass="42274">ASLSSLIAAVVGGNQTLAGLLSSFLQTTAEQQAALDAEAAAKAQAARVAAARAAYDTKVSAVGDAASNTAASVTARGSGIAKAVDDGHHLRAVSQDYDAGSDTLSAVVKETGIGADTNVPRVEALAGILADLGRQVQDIVGGALPGFKLTMRSRGVSSGDSYGIRLAMYKPSGGYTTKLIDDPNGLAAAETAYLSSLAGTMSGLDGASLSALRKVDFSSPSAGMKALAEAIETARNPFVAPTQALEAGGLVGNGIWNKDSVLARYAGGGTIALAGGEWVTRASQVTPATRPLLEAINDNGLDGALRTLRVGADRDARRAVEAAGRAAIVQPVTVVLPPPAAAAPTVQAAAGGDAGTASEIAALRRDIAGLAELLRQVVDVLAAGQAGAADDAAALRQEVHSLAREVAVSNAQVTRLAARRGAA</sequence>
<evidence type="ECO:0000313" key="2">
    <source>
        <dbReference type="Proteomes" id="UP000245461"/>
    </source>
</evidence>
<feature type="non-terminal residue" evidence="1">
    <location>
        <position position="1"/>
    </location>
</feature>
<protein>
    <submittedName>
        <fullName evidence="1">Uncharacterized protein</fullName>
    </submittedName>
</protein>
<dbReference type="RefSeq" id="WP_207779457.1">
    <property type="nucleotide sequence ID" value="NZ_QGLE01000030.1"/>
</dbReference>
<reference evidence="1 2" key="1">
    <citation type="submission" date="2018-05" db="EMBL/GenBank/DDBJ databases">
        <title>Zavarzinia sp. HR-AS.</title>
        <authorList>
            <person name="Lee Y."/>
            <person name="Jeon C.O."/>
        </authorList>
    </citation>
    <scope>NUCLEOTIDE SEQUENCE [LARGE SCALE GENOMIC DNA]</scope>
    <source>
        <strain evidence="1 2">HR-AS</strain>
    </source>
</reference>
<accession>A0A317DS34</accession>